<dbReference type="PROSITE" id="PS51782">
    <property type="entry name" value="LYSM"/>
    <property type="match status" value="1"/>
</dbReference>
<gene>
    <name evidence="4" type="primary">LysM02</name>
</gene>
<name>D2XTB9_9HELO</name>
<accession>D2XTB9</accession>
<dbReference type="EMBL" id="GU253903">
    <property type="protein sequence ID" value="ADB23418.1"/>
    <property type="molecule type" value="mRNA"/>
</dbReference>
<evidence type="ECO:0000313" key="3">
    <source>
        <dbReference type="EMBL" id="ADB23418.1"/>
    </source>
</evidence>
<organism evidence="3">
    <name type="scientific">Drepanopeziza brunnea f. sp. 'multigermtubi'</name>
    <dbReference type="NCBI Taxonomy" id="698441"/>
    <lineage>
        <taxon>Eukaryota</taxon>
        <taxon>Fungi</taxon>
        <taxon>Dikarya</taxon>
        <taxon>Ascomycota</taxon>
        <taxon>Pezizomycotina</taxon>
        <taxon>Leotiomycetes</taxon>
        <taxon>Helotiales</taxon>
        <taxon>Drepanopezizaceae</taxon>
        <taxon>Drepanopeziza</taxon>
    </lineage>
</organism>
<keyword evidence="1" id="KW-0732">Signal</keyword>
<dbReference type="EMBL" id="JX294934">
    <property type="protein sequence ID" value="AFS30720.1"/>
    <property type="molecule type" value="mRNA"/>
</dbReference>
<dbReference type="AlphaFoldDB" id="D2XTB9"/>
<evidence type="ECO:0000313" key="4">
    <source>
        <dbReference type="EMBL" id="AFS30720.1"/>
    </source>
</evidence>
<protein>
    <submittedName>
        <fullName evidence="3">Ecp7(P20)</fullName>
    </submittedName>
    <submittedName>
        <fullName evidence="4">LysM02p</fullName>
    </submittedName>
</protein>
<evidence type="ECO:0000256" key="1">
    <source>
        <dbReference type="SAM" id="SignalP"/>
    </source>
</evidence>
<dbReference type="Gene3D" id="3.10.350.10">
    <property type="entry name" value="LysM domain"/>
    <property type="match status" value="1"/>
</dbReference>
<proteinExistence type="evidence at transcript level"/>
<feature type="chain" id="PRO_5007650921" evidence="1">
    <location>
        <begin position="19"/>
        <end position="151"/>
    </location>
</feature>
<dbReference type="InterPro" id="IPR036779">
    <property type="entry name" value="LysM_dom_sf"/>
</dbReference>
<feature type="signal peptide" evidence="1">
    <location>
        <begin position="1"/>
        <end position="18"/>
    </location>
</feature>
<dbReference type="RefSeq" id="XP_007288781.1">
    <property type="nucleotide sequence ID" value="XM_007288719.1"/>
</dbReference>
<reference evidence="4" key="2">
    <citation type="submission" date="2012-07" db="EMBL/GenBank/DDBJ databases">
        <title>The Marssonina brunnea LysM effectors prevent chitin-triggered plant immunity.</title>
        <authorList>
            <person name="Jiang C."/>
            <person name="Cheng Q."/>
            <person name="Cao Y."/>
            <person name="Zhu S."/>
            <person name="Tan B."/>
            <person name="Huang M."/>
            <person name="Wu R."/>
            <person name="Zhou Y."/>
            <person name="Zhang S."/>
            <person name="Xu L."/>
        </authorList>
    </citation>
    <scope>NUCLEOTIDE SEQUENCE</scope>
    <source>
        <strain evidence="4">M6</strain>
    </source>
</reference>
<reference evidence="3" key="1">
    <citation type="submission" date="2009-12" db="EMBL/GenBank/DDBJ databases">
        <title>Identifying secreted proteins of Marssonina brunnea by degenerate PCR.</title>
        <authorList>
            <person name="Cheng Q."/>
        </authorList>
    </citation>
    <scope>NUCLEOTIDE SEQUENCE</scope>
    <source>
        <strain evidence="3">S1</strain>
    </source>
</reference>
<sequence length="151" mass="16670">MRFNNNFLIASFLGVATALRRGCSPDINSGSPMAAGTGFYTIVESDTIEIVAADFCTDVPTLERINHYPEATFSKGNIYRVPCRARNRDCARIQGSDKGYYTINEGDMLKGIAEDFCTSTENLEALNPDLIKFAPDDMPLGDRLKVPCSWN</sequence>
<dbReference type="CDD" id="cd00118">
    <property type="entry name" value="LysM"/>
    <property type="match status" value="1"/>
</dbReference>
<dbReference type="SMART" id="SM00257">
    <property type="entry name" value="LysM"/>
    <property type="match status" value="2"/>
</dbReference>
<evidence type="ECO:0000259" key="2">
    <source>
        <dbReference type="PROSITE" id="PS51782"/>
    </source>
</evidence>
<dbReference type="Pfam" id="PF01476">
    <property type="entry name" value="LysM"/>
    <property type="match status" value="1"/>
</dbReference>
<dbReference type="InterPro" id="IPR018392">
    <property type="entry name" value="LysM"/>
</dbReference>
<dbReference type="KEGG" id="mbe:MBM_00892"/>
<feature type="domain" description="LysM" evidence="2">
    <location>
        <begin position="99"/>
        <end position="146"/>
    </location>
</feature>